<evidence type="ECO:0000313" key="1">
    <source>
        <dbReference type="EMBL" id="DAG03521.1"/>
    </source>
</evidence>
<organism evidence="1">
    <name type="scientific">Siphoviridae sp. ctVOP12</name>
    <dbReference type="NCBI Taxonomy" id="2825531"/>
    <lineage>
        <taxon>Viruses</taxon>
        <taxon>Duplodnaviria</taxon>
        <taxon>Heunggongvirae</taxon>
        <taxon>Uroviricota</taxon>
        <taxon>Caudoviricetes</taxon>
    </lineage>
</organism>
<proteinExistence type="predicted"/>
<reference evidence="1" key="1">
    <citation type="journal article" date="2021" name="Proc. Natl. Acad. Sci. U.S.A.">
        <title>A Catalog of Tens of Thousands of Viruses from Human Metagenomes Reveals Hidden Associations with Chronic Diseases.</title>
        <authorList>
            <person name="Tisza M.J."/>
            <person name="Buck C.B."/>
        </authorList>
    </citation>
    <scope>NUCLEOTIDE SEQUENCE</scope>
    <source>
        <strain evidence="1">CtVOP12</strain>
    </source>
</reference>
<sequence>MAFKEITTPKGVIIQGKNGKAELKWDPSFVPKTNQKFTRMQKFVDSEVLRRCSPRVPFQTGTLEKSGKLGTTVGSGIVEYIAPYARKQYWDTSETRDYDPNRGAKWFERMKVAEKAEILEGARKIGG</sequence>
<dbReference type="EMBL" id="BK016231">
    <property type="protein sequence ID" value="DAG03521.1"/>
    <property type="molecule type" value="Genomic_DNA"/>
</dbReference>
<name>A0A8S5V9U0_9CAUD</name>
<accession>A0A8S5V9U0</accession>
<protein>
    <submittedName>
        <fullName evidence="1">Minor capsid protein</fullName>
    </submittedName>
</protein>